<gene>
    <name evidence="6" type="ORF">E3J84_05165</name>
</gene>
<evidence type="ECO:0000259" key="5">
    <source>
        <dbReference type="PROSITE" id="PS51337"/>
    </source>
</evidence>
<evidence type="ECO:0000259" key="4">
    <source>
        <dbReference type="PROSITE" id="PS51332"/>
    </source>
</evidence>
<feature type="domain" description="B12-binding" evidence="4">
    <location>
        <begin position="93"/>
        <end position="218"/>
    </location>
</feature>
<dbReference type="InterPro" id="IPR003759">
    <property type="entry name" value="Cbl-bd_cap"/>
</dbReference>
<dbReference type="Gene3D" id="3.40.50.280">
    <property type="entry name" value="Cobalamin-binding domain"/>
    <property type="match status" value="1"/>
</dbReference>
<evidence type="ECO:0000256" key="1">
    <source>
        <dbReference type="ARBA" id="ARBA00010854"/>
    </source>
</evidence>
<dbReference type="CDD" id="cd02070">
    <property type="entry name" value="corrinoid_protein_B12-BD"/>
    <property type="match status" value="1"/>
</dbReference>
<evidence type="ECO:0000313" key="6">
    <source>
        <dbReference type="EMBL" id="TET09374.1"/>
    </source>
</evidence>
<dbReference type="InterPro" id="IPR036724">
    <property type="entry name" value="Cobalamin-bd_sf"/>
</dbReference>
<evidence type="ECO:0000256" key="3">
    <source>
        <dbReference type="ARBA" id="ARBA00023285"/>
    </source>
</evidence>
<proteinExistence type="inferred from homology"/>
<keyword evidence="3" id="KW-0170">Cobalt</keyword>
<dbReference type="InterPro" id="IPR006158">
    <property type="entry name" value="Cobalamin-bd"/>
</dbReference>
<dbReference type="AlphaFoldDB" id="A0A523RUE7"/>
<comment type="caution">
    <text evidence="6">The sequence shown here is derived from an EMBL/GenBank/DDBJ whole genome shotgun (WGS) entry which is preliminary data.</text>
</comment>
<dbReference type="GO" id="GO:0050667">
    <property type="term" value="P:homocysteine metabolic process"/>
    <property type="evidence" value="ECO:0007669"/>
    <property type="project" value="TreeGrafter"/>
</dbReference>
<dbReference type="InterPro" id="IPR050554">
    <property type="entry name" value="Met_Synthase/Corrinoid"/>
</dbReference>
<organism evidence="6 7">
    <name type="scientific">Aerophobetes bacterium</name>
    <dbReference type="NCBI Taxonomy" id="2030807"/>
    <lineage>
        <taxon>Bacteria</taxon>
        <taxon>Candidatus Aerophobota</taxon>
    </lineage>
</organism>
<comment type="similarity">
    <text evidence="1">Belongs to the methylamine corrinoid protein family.</text>
</comment>
<dbReference type="GO" id="GO:0008705">
    <property type="term" value="F:methionine synthase activity"/>
    <property type="evidence" value="ECO:0007669"/>
    <property type="project" value="TreeGrafter"/>
</dbReference>
<evidence type="ECO:0008006" key="8">
    <source>
        <dbReference type="Google" id="ProtNLM"/>
    </source>
</evidence>
<dbReference type="FunFam" id="3.40.50.280:FF:000003">
    <property type="entry name" value="Dimethylamine methyltransferase corrinoid protein"/>
    <property type="match status" value="1"/>
</dbReference>
<evidence type="ECO:0000256" key="2">
    <source>
        <dbReference type="ARBA" id="ARBA00022723"/>
    </source>
</evidence>
<dbReference type="PROSITE" id="PS51332">
    <property type="entry name" value="B12_BINDING"/>
    <property type="match status" value="1"/>
</dbReference>
<reference evidence="6 7" key="1">
    <citation type="submission" date="2019-03" db="EMBL/GenBank/DDBJ databases">
        <title>Metabolic potential of uncultured bacteria and archaea associated with petroleum seepage in deep-sea sediments.</title>
        <authorList>
            <person name="Dong X."/>
            <person name="Hubert C."/>
        </authorList>
    </citation>
    <scope>NUCLEOTIDE SEQUENCE [LARGE SCALE GENOMIC DNA]</scope>
    <source>
        <strain evidence="6">E44_bin7</strain>
    </source>
</reference>
<accession>A0A523RUE7</accession>
<dbReference type="NCBIfam" id="TIGR02370">
    <property type="entry name" value="pyl_corrinoid"/>
    <property type="match status" value="1"/>
</dbReference>
<dbReference type="PROSITE" id="PS51337">
    <property type="entry name" value="B12_BINDING_NTER"/>
    <property type="match status" value="1"/>
</dbReference>
<dbReference type="GO" id="GO:0046653">
    <property type="term" value="P:tetrahydrofolate metabolic process"/>
    <property type="evidence" value="ECO:0007669"/>
    <property type="project" value="TreeGrafter"/>
</dbReference>
<dbReference type="EMBL" id="SOKJ01000293">
    <property type="protein sequence ID" value="TET09374.1"/>
    <property type="molecule type" value="Genomic_DNA"/>
</dbReference>
<dbReference type="GO" id="GO:0031419">
    <property type="term" value="F:cobalamin binding"/>
    <property type="evidence" value="ECO:0007669"/>
    <property type="project" value="InterPro"/>
</dbReference>
<sequence length="218" mass="23463">MKEREFYEKMSQSVLQGEIEEAGKLAKKALEMQINPIAVIDKGYAKGMDEVSRLYQAGEYFLPELVAAGEAMKAALKILDPALKRQKTERKMLGRVVLGTVEGDIHDIGKSIVGSMLVATGFEVIDLGVSVSAKKFLEAIKEVKPDILGLSALLTTTTPNQKKVIEALKEAKEHQNVKVMVGGAAVTNKWAVEIGADAYGEDAIAAVTIAKKFVAAST</sequence>
<name>A0A523RUE7_UNCAE</name>
<dbReference type="SUPFAM" id="SSF47644">
    <property type="entry name" value="Methionine synthase domain"/>
    <property type="match status" value="1"/>
</dbReference>
<dbReference type="InterPro" id="IPR012741">
    <property type="entry name" value="Corrinoid_p"/>
</dbReference>
<protein>
    <recommendedName>
        <fullName evidence="8">Cobalamin-binding protein</fullName>
    </recommendedName>
</protein>
<dbReference type="InterPro" id="IPR036594">
    <property type="entry name" value="Meth_synthase_dom"/>
</dbReference>
<dbReference type="Pfam" id="PF02607">
    <property type="entry name" value="B12-binding_2"/>
    <property type="match status" value="1"/>
</dbReference>
<dbReference type="PANTHER" id="PTHR45833:SF1">
    <property type="entry name" value="METHIONINE SYNTHASE"/>
    <property type="match status" value="1"/>
</dbReference>
<dbReference type="Gene3D" id="1.10.1240.10">
    <property type="entry name" value="Methionine synthase domain"/>
    <property type="match status" value="1"/>
</dbReference>
<evidence type="ECO:0000313" key="7">
    <source>
        <dbReference type="Proteomes" id="UP000316360"/>
    </source>
</evidence>
<feature type="domain" description="B12-binding N-terminal" evidence="5">
    <location>
        <begin position="1"/>
        <end position="91"/>
    </location>
</feature>
<dbReference type="Pfam" id="PF02310">
    <property type="entry name" value="B12-binding"/>
    <property type="match status" value="1"/>
</dbReference>
<keyword evidence="2" id="KW-0479">Metal-binding</keyword>
<dbReference type="SUPFAM" id="SSF52242">
    <property type="entry name" value="Cobalamin (vitamin B12)-binding domain"/>
    <property type="match status" value="1"/>
</dbReference>
<dbReference type="SMART" id="SM01018">
    <property type="entry name" value="B12-binding_2"/>
    <property type="match status" value="1"/>
</dbReference>
<dbReference type="Proteomes" id="UP000316360">
    <property type="component" value="Unassembled WGS sequence"/>
</dbReference>
<dbReference type="PANTHER" id="PTHR45833">
    <property type="entry name" value="METHIONINE SYNTHASE"/>
    <property type="match status" value="1"/>
</dbReference>
<dbReference type="GO" id="GO:0005829">
    <property type="term" value="C:cytosol"/>
    <property type="evidence" value="ECO:0007669"/>
    <property type="project" value="TreeGrafter"/>
</dbReference>
<dbReference type="GO" id="GO:0050897">
    <property type="term" value="F:cobalt ion binding"/>
    <property type="evidence" value="ECO:0007669"/>
    <property type="project" value="InterPro"/>
</dbReference>
<dbReference type="GO" id="GO:0015948">
    <property type="term" value="P:methanogenesis"/>
    <property type="evidence" value="ECO:0007669"/>
    <property type="project" value="InterPro"/>
</dbReference>